<dbReference type="Gene3D" id="3.30.9.10">
    <property type="entry name" value="D-Amino Acid Oxidase, subunit A, domain 2"/>
    <property type="match status" value="1"/>
</dbReference>
<protein>
    <submittedName>
        <fullName evidence="2">Probable FAD-dependent monooxygenase</fullName>
    </submittedName>
</protein>
<accession>G0LI67</accession>
<dbReference type="KEGG" id="hwc:Hqrw_1865"/>
<keyword evidence="2" id="KW-0560">Oxidoreductase</keyword>
<dbReference type="EMBL" id="FR746099">
    <property type="protein sequence ID" value="CCC39787.1"/>
    <property type="molecule type" value="Genomic_DNA"/>
</dbReference>
<feature type="compositionally biased region" description="Polar residues" evidence="1">
    <location>
        <begin position="1"/>
        <end position="12"/>
    </location>
</feature>
<name>G0LI67_HALWC</name>
<gene>
    <name evidence="2" type="ordered locus">Hqrw_1865</name>
</gene>
<dbReference type="Gene3D" id="3.50.50.60">
    <property type="entry name" value="FAD/NAD(P)-binding domain"/>
    <property type="match status" value="1"/>
</dbReference>
<reference evidence="2 3" key="1">
    <citation type="journal article" date="2011" name="PLoS ONE">
        <title>Haloquadratum walsbyi: limited diversity in a global pond.</title>
        <authorList>
            <person name="Dyall-Smith M."/>
            <person name="Pfeiffer F."/>
            <person name="Klee K."/>
            <person name="Palm P."/>
            <person name="Gross K."/>
            <person name="Schuster S.C."/>
            <person name="Rampp M."/>
            <person name="Oesterhelt D."/>
        </authorList>
    </citation>
    <scope>NUCLEOTIDE SEQUENCE [LARGE SCALE GENOMIC DNA]</scope>
    <source>
        <strain evidence="3">DSM 16854 / JCM 12705 / C23</strain>
    </source>
</reference>
<evidence type="ECO:0000313" key="3">
    <source>
        <dbReference type="Proteomes" id="UP000007954"/>
    </source>
</evidence>
<feature type="region of interest" description="Disordered" evidence="1">
    <location>
        <begin position="1"/>
        <end position="25"/>
    </location>
</feature>
<dbReference type="RefSeq" id="WP_014555561.1">
    <property type="nucleotide sequence ID" value="NC_017459.1"/>
</dbReference>
<keyword evidence="2" id="KW-0503">Monooxygenase</keyword>
<dbReference type="HOGENOM" id="CLU_675456_0_0_2"/>
<dbReference type="OrthoDB" id="329778at2157"/>
<organism evidence="2 3">
    <name type="scientific">Haloquadratum walsbyi (strain DSM 16854 / JCM 12705 / C23)</name>
    <dbReference type="NCBI Taxonomy" id="768065"/>
    <lineage>
        <taxon>Archaea</taxon>
        <taxon>Methanobacteriati</taxon>
        <taxon>Methanobacteriota</taxon>
        <taxon>Stenosarchaea group</taxon>
        <taxon>Halobacteria</taxon>
        <taxon>Halobacteriales</taxon>
        <taxon>Haloferacaceae</taxon>
        <taxon>Haloquadratum</taxon>
    </lineage>
</organism>
<dbReference type="Proteomes" id="UP000007954">
    <property type="component" value="Chromosome"/>
</dbReference>
<dbReference type="InterPro" id="IPR036188">
    <property type="entry name" value="FAD/NAD-bd_sf"/>
</dbReference>
<dbReference type="GeneID" id="12446562"/>
<evidence type="ECO:0000256" key="1">
    <source>
        <dbReference type="SAM" id="MobiDB-lite"/>
    </source>
</evidence>
<dbReference type="AlphaFoldDB" id="G0LI67"/>
<dbReference type="SUPFAM" id="SSF51905">
    <property type="entry name" value="FAD/NAD(P)-binding domain"/>
    <property type="match status" value="1"/>
</dbReference>
<evidence type="ECO:0000313" key="2">
    <source>
        <dbReference type="EMBL" id="CCC39787.1"/>
    </source>
</evidence>
<proteinExistence type="predicted"/>
<dbReference type="GO" id="GO:0004497">
    <property type="term" value="F:monooxygenase activity"/>
    <property type="evidence" value="ECO:0007669"/>
    <property type="project" value="UniProtKB-KW"/>
</dbReference>
<sequence>MNTESSNNQNDTTAEKGSGMGGDRDRQILIAGDGVTATLTAGFVEQAGLDPLLASVGADPIRTGIVVFWKPGLQLLERIGLRRPIERHGSPLTELMYHNITESADQITKVNEPTPTDPSLIAIGRSDLESIFEWSIRKRVDTTDRIVSTVTGTTDTGPEHISSSSPTACASFNDNVTERFDAIVAEHRGVLTTATDTERSYGNVHTWSFRWPAETSAPVHSIELWGEQIAAFIIPIGTDDVWVRLVARNDTSAGATITVSDLESRFGTLFNPIEDPFDQLNQHDIQYGRVSDSHPISIAMNGIALVGAGARSGVPGDRLCPTLGCEDAWVLADELAYGPEVVEEALSEYEQRRRQRMKQLVNAVPVSTSRLPTDCSVFVKRLAGRRTIAFGNMLECSVPASIQSSSI</sequence>